<feature type="transmembrane region" description="Helical" evidence="2">
    <location>
        <begin position="735"/>
        <end position="756"/>
    </location>
</feature>
<organism evidence="4 5">
    <name type="scientific">Streptomyces doudnae</name>
    <dbReference type="NCBI Taxonomy" id="3075536"/>
    <lineage>
        <taxon>Bacteria</taxon>
        <taxon>Bacillati</taxon>
        <taxon>Actinomycetota</taxon>
        <taxon>Actinomycetes</taxon>
        <taxon>Kitasatosporales</taxon>
        <taxon>Streptomycetaceae</taxon>
        <taxon>Streptomyces</taxon>
    </lineage>
</organism>
<keyword evidence="2" id="KW-0472">Membrane</keyword>
<dbReference type="InterPro" id="IPR009003">
    <property type="entry name" value="Peptidase_S1_PA"/>
</dbReference>
<protein>
    <submittedName>
        <fullName evidence="4">Trypsin-like peptidase domain-containing protein</fullName>
    </submittedName>
</protein>
<dbReference type="EMBL" id="JAVRES010000001">
    <property type="protein sequence ID" value="MDT0433398.1"/>
    <property type="molecule type" value="Genomic_DNA"/>
</dbReference>
<feature type="compositionally biased region" description="Basic and acidic residues" evidence="1">
    <location>
        <begin position="139"/>
        <end position="152"/>
    </location>
</feature>
<dbReference type="Pfam" id="PF13365">
    <property type="entry name" value="Trypsin_2"/>
    <property type="match status" value="1"/>
</dbReference>
<evidence type="ECO:0000313" key="5">
    <source>
        <dbReference type="Proteomes" id="UP001183535"/>
    </source>
</evidence>
<feature type="region of interest" description="Disordered" evidence="1">
    <location>
        <begin position="134"/>
        <end position="160"/>
    </location>
</feature>
<dbReference type="Proteomes" id="UP001183535">
    <property type="component" value="Unassembled WGS sequence"/>
</dbReference>
<comment type="caution">
    <text evidence="4">The sequence shown here is derived from an EMBL/GenBank/DDBJ whole genome shotgun (WGS) entry which is preliminary data.</text>
</comment>
<evidence type="ECO:0000313" key="4">
    <source>
        <dbReference type="EMBL" id="MDT0433398.1"/>
    </source>
</evidence>
<dbReference type="PROSITE" id="PS50837">
    <property type="entry name" value="NACHT"/>
    <property type="match status" value="1"/>
</dbReference>
<dbReference type="InterPro" id="IPR043504">
    <property type="entry name" value="Peptidase_S1_PA_chymotrypsin"/>
</dbReference>
<dbReference type="SUPFAM" id="SSF50494">
    <property type="entry name" value="Trypsin-like serine proteases"/>
    <property type="match status" value="1"/>
</dbReference>
<feature type="transmembrane region" description="Helical" evidence="2">
    <location>
        <begin position="689"/>
        <end position="709"/>
    </location>
</feature>
<name>A0ABD5EGI6_9ACTN</name>
<sequence>MTAAPEPSPEPLGFDPRRAVQVLVETDGGPDGGPGERRRGSGYRVTADTVLTAAHVVRDASSVRLRFADGALGTTEVPGTRVWSDTAADIAVLRIEPGPDRDRLPPRVTPVRFARVTGVVECEALGFPRFKLHRGPAPGHDRPSVPYRDSHHARGTTSPFSNLRRGTLELALRAPEYDTDGRRSPWEGMSGAAVWSAGRLIGVVSEHHRSDGLGTLTAGRVDRWYALLTPEQVGELGELIGLPPDAERLIRLPPPPGGSWLDAAARDLASWVERQWSEEERRRSVHDPFPMRVCFRNATGRFDNWSNVRRTPPSSGTPSPPLPLAGPLERIVEVYRSVPSRRLVVLGEAGAGKTILALRLVLDRLRAPVPGDPVPVIFSLGSWDPAESLHDWMRGQLVRDYPDLNVPSPEGGSLADALLRSHRVLPVLDGFDEMAEDLRSTALRAVNATVTDLVLTSRPEEYDRAVRAAGVVLRGAPGIVLDPLDPRDLATYLRRASPPAPGGDESSTAWEPVLRELARRPRGEGAENVARVLGTPLMVALARTVYQSANGRSPDDRSVPEDLLDVRRFPTARAVEDHLLAAFLPAAYDAPPAGAHAVQPRRRGWDAEQAAPWLGYLARHLDRLGQGGQVVRDLAWWELGTTLRRSTRTFAVGALAAVAFGVTTAVGNIPVDLVATAFPLGFALRRGAVVGVLHGLAAGSVFGFIYWWMSGRGRIKPLQVRARISRGAWKRRDEALRSALAGLVVGAVASTTLILLDRVVVSGLGLDDGQGGSRTAALVFVAELTAGGALVFGLTALLEAPLQSGSATRPTDLLNANRRRVAHRLVLWALVIGPLVGVVEGLWHGPLRGLQVGTVFGLEAAFGAGLAYGCGLTAWGQWVALARIWLPLTGRLPWRLMAFLDDAHQREVLRQAGAVYQFRHASVQEHLTGGLRDRTTAGSGGTSGNRAEPHPRHPSQDKDTGTGVS</sequence>
<dbReference type="Gene3D" id="3.40.50.300">
    <property type="entry name" value="P-loop containing nucleotide triphosphate hydrolases"/>
    <property type="match status" value="1"/>
</dbReference>
<feature type="compositionally biased region" description="Basic and acidic residues" evidence="1">
    <location>
        <begin position="947"/>
        <end position="965"/>
    </location>
</feature>
<dbReference type="AlphaFoldDB" id="A0ABD5EGI6"/>
<reference evidence="5" key="1">
    <citation type="submission" date="2023-07" db="EMBL/GenBank/DDBJ databases">
        <title>30 novel species of actinomycetes from the DSMZ collection.</title>
        <authorList>
            <person name="Nouioui I."/>
        </authorList>
    </citation>
    <scope>NUCLEOTIDE SEQUENCE [LARGE SCALE GENOMIC DNA]</scope>
    <source>
        <strain evidence="5">DSM 41981</strain>
    </source>
</reference>
<accession>A0ABD5EGI6</accession>
<keyword evidence="5" id="KW-1185">Reference proteome</keyword>
<dbReference type="InterPro" id="IPR007111">
    <property type="entry name" value="NACHT_NTPase"/>
</dbReference>
<keyword evidence="2" id="KW-1133">Transmembrane helix</keyword>
<gene>
    <name evidence="4" type="ORF">RM877_01755</name>
</gene>
<dbReference type="InterPro" id="IPR027417">
    <property type="entry name" value="P-loop_NTPase"/>
</dbReference>
<feature type="transmembrane region" description="Helical" evidence="2">
    <location>
        <begin position="776"/>
        <end position="798"/>
    </location>
</feature>
<feature type="domain" description="NACHT" evidence="3">
    <location>
        <begin position="341"/>
        <end position="439"/>
    </location>
</feature>
<dbReference type="Pfam" id="PF05729">
    <property type="entry name" value="NACHT"/>
    <property type="match status" value="1"/>
</dbReference>
<feature type="region of interest" description="Disordered" evidence="1">
    <location>
        <begin position="929"/>
        <end position="965"/>
    </location>
</feature>
<dbReference type="RefSeq" id="WP_093832538.1">
    <property type="nucleotide sequence ID" value="NZ_JAVRES010000001.1"/>
</dbReference>
<dbReference type="Gene3D" id="2.40.10.10">
    <property type="entry name" value="Trypsin-like serine proteases"/>
    <property type="match status" value="1"/>
</dbReference>
<keyword evidence="2" id="KW-0812">Transmembrane</keyword>
<proteinExistence type="predicted"/>
<feature type="transmembrane region" description="Helical" evidence="2">
    <location>
        <begin position="825"/>
        <end position="845"/>
    </location>
</feature>
<feature type="transmembrane region" description="Helical" evidence="2">
    <location>
        <begin position="865"/>
        <end position="886"/>
    </location>
</feature>
<evidence type="ECO:0000256" key="2">
    <source>
        <dbReference type="SAM" id="Phobius"/>
    </source>
</evidence>
<dbReference type="SUPFAM" id="SSF52540">
    <property type="entry name" value="P-loop containing nucleoside triphosphate hydrolases"/>
    <property type="match status" value="1"/>
</dbReference>
<evidence type="ECO:0000259" key="3">
    <source>
        <dbReference type="PROSITE" id="PS50837"/>
    </source>
</evidence>
<evidence type="ECO:0000256" key="1">
    <source>
        <dbReference type="SAM" id="MobiDB-lite"/>
    </source>
</evidence>